<dbReference type="FunFam" id="1.10.10.60:FF:000154">
    <property type="entry name" value="Transcription factor SRM1"/>
    <property type="match status" value="1"/>
</dbReference>
<comment type="subcellular location">
    <subcellularLocation>
        <location evidence="1">Nucleus</location>
    </subcellularLocation>
</comment>
<gene>
    <name evidence="7" type="primary">LOC120259195</name>
</gene>
<dbReference type="GO" id="GO:0003700">
    <property type="term" value="F:DNA-binding transcription factor activity"/>
    <property type="evidence" value="ECO:0007669"/>
    <property type="project" value="InterPro"/>
</dbReference>
<keyword evidence="3" id="KW-0804">Transcription</keyword>
<feature type="domain" description="Myb-like" evidence="5">
    <location>
        <begin position="6"/>
        <end position="57"/>
    </location>
</feature>
<dbReference type="SUPFAM" id="SSF46689">
    <property type="entry name" value="Homeodomain-like"/>
    <property type="match status" value="1"/>
</dbReference>
<dbReference type="Proteomes" id="UP001515500">
    <property type="component" value="Chromosome 4"/>
</dbReference>
<evidence type="ECO:0000313" key="7">
    <source>
        <dbReference type="RefSeq" id="XP_039122687.1"/>
    </source>
</evidence>
<evidence type="ECO:0000256" key="2">
    <source>
        <dbReference type="ARBA" id="ARBA00023015"/>
    </source>
</evidence>
<accession>A0AB40B650</accession>
<evidence type="ECO:0000256" key="1">
    <source>
        <dbReference type="ARBA" id="ARBA00004123"/>
    </source>
</evidence>
<dbReference type="PANTHER" id="PTHR43952:SF75">
    <property type="entry name" value="PROTEIN RADIALIS-LIKE 6"/>
    <property type="match status" value="1"/>
</dbReference>
<dbReference type="GO" id="GO:0005634">
    <property type="term" value="C:nucleus"/>
    <property type="evidence" value="ECO:0007669"/>
    <property type="project" value="UniProtKB-SubCell"/>
</dbReference>
<reference evidence="7" key="1">
    <citation type="submission" date="2025-08" db="UniProtKB">
        <authorList>
            <consortium name="RefSeq"/>
        </authorList>
    </citation>
    <scope>IDENTIFICATION</scope>
</reference>
<proteinExistence type="predicted"/>
<dbReference type="InterPro" id="IPR001005">
    <property type="entry name" value="SANT/Myb"/>
</dbReference>
<sequence>MASRNANTSWTVKQNKMFEEALARYDEDTPDRWQKVARAVGKTVEEVKKHYDILVSDVNSIDNGRVPYPNYRR</sequence>
<dbReference type="RefSeq" id="XP_039122687.1">
    <property type="nucleotide sequence ID" value="XM_039266753.1"/>
</dbReference>
<protein>
    <submittedName>
        <fullName evidence="7">Protein RADIALIS-like 1</fullName>
    </submittedName>
</protein>
<evidence type="ECO:0000256" key="3">
    <source>
        <dbReference type="ARBA" id="ARBA00023163"/>
    </source>
</evidence>
<keyword evidence="6" id="KW-1185">Reference proteome</keyword>
<evidence type="ECO:0000259" key="5">
    <source>
        <dbReference type="SMART" id="SM00717"/>
    </source>
</evidence>
<dbReference type="AlphaFoldDB" id="A0AB40B650"/>
<name>A0AB40B650_DIOCR</name>
<evidence type="ECO:0000256" key="4">
    <source>
        <dbReference type="ARBA" id="ARBA00023242"/>
    </source>
</evidence>
<dbReference type="PANTHER" id="PTHR43952">
    <property type="entry name" value="MYB FAMILY TRANSCRIPTION FACTOR-RELATED"/>
    <property type="match status" value="1"/>
</dbReference>
<dbReference type="SMART" id="SM00717">
    <property type="entry name" value="SANT"/>
    <property type="match status" value="1"/>
</dbReference>
<evidence type="ECO:0000313" key="6">
    <source>
        <dbReference type="Proteomes" id="UP001515500"/>
    </source>
</evidence>
<dbReference type="InterPro" id="IPR009057">
    <property type="entry name" value="Homeodomain-like_sf"/>
</dbReference>
<dbReference type="Gene3D" id="1.10.10.60">
    <property type="entry name" value="Homeodomain-like"/>
    <property type="match status" value="1"/>
</dbReference>
<dbReference type="GeneID" id="120259195"/>
<keyword evidence="2" id="KW-0805">Transcription regulation</keyword>
<dbReference type="Pfam" id="PF23082">
    <property type="entry name" value="Myb_DNA-binding_2"/>
    <property type="match status" value="1"/>
</dbReference>
<keyword evidence="4" id="KW-0539">Nucleus</keyword>
<organism evidence="6 7">
    <name type="scientific">Dioscorea cayennensis subsp. rotundata</name>
    <name type="common">White Guinea yam</name>
    <name type="synonym">Dioscorea rotundata</name>
    <dbReference type="NCBI Taxonomy" id="55577"/>
    <lineage>
        <taxon>Eukaryota</taxon>
        <taxon>Viridiplantae</taxon>
        <taxon>Streptophyta</taxon>
        <taxon>Embryophyta</taxon>
        <taxon>Tracheophyta</taxon>
        <taxon>Spermatophyta</taxon>
        <taxon>Magnoliopsida</taxon>
        <taxon>Liliopsida</taxon>
        <taxon>Dioscoreales</taxon>
        <taxon>Dioscoreaceae</taxon>
        <taxon>Dioscorea</taxon>
    </lineage>
</organism>
<dbReference type="InterPro" id="IPR044636">
    <property type="entry name" value="RADIALIS-like"/>
</dbReference>